<keyword evidence="1" id="KW-0812">Transmembrane</keyword>
<accession>A0ABX8N184</accession>
<evidence type="ECO:0000256" key="1">
    <source>
        <dbReference type="SAM" id="Phobius"/>
    </source>
</evidence>
<dbReference type="Proteomes" id="UP001046350">
    <property type="component" value="Chromosome"/>
</dbReference>
<sequence>MGWLVRWLLMPLGMLLVLLLLGWLGIRQYSAYHAFEEDAVASSGGNCTLKSYIRNYKPLGFVGRIGSGYSSRYFYRVYDRAGDLLATSEWNFSEYEIDDFSAHWVRRMAMYPTTDGWASFSLKQCDVSAEQPEAGRQ</sequence>
<protein>
    <recommendedName>
        <fullName evidence="4">DUF3592 domain-containing protein</fullName>
    </recommendedName>
</protein>
<evidence type="ECO:0000313" key="2">
    <source>
        <dbReference type="EMBL" id="QXH49182.1"/>
    </source>
</evidence>
<evidence type="ECO:0000313" key="3">
    <source>
        <dbReference type="Proteomes" id="UP001046350"/>
    </source>
</evidence>
<feature type="transmembrane region" description="Helical" evidence="1">
    <location>
        <begin position="6"/>
        <end position="26"/>
    </location>
</feature>
<organism evidence="2 3">
    <name type="scientific">Pseudomonas fakonensis</name>
    <dbReference type="NCBI Taxonomy" id="2842355"/>
    <lineage>
        <taxon>Bacteria</taxon>
        <taxon>Pseudomonadati</taxon>
        <taxon>Pseudomonadota</taxon>
        <taxon>Gammaproteobacteria</taxon>
        <taxon>Pseudomonadales</taxon>
        <taxon>Pseudomonadaceae</taxon>
        <taxon>Pseudomonas</taxon>
    </lineage>
</organism>
<keyword evidence="1" id="KW-0472">Membrane</keyword>
<proteinExistence type="predicted"/>
<evidence type="ECO:0008006" key="4">
    <source>
        <dbReference type="Google" id="ProtNLM"/>
    </source>
</evidence>
<gene>
    <name evidence="2" type="ORF">KSS94_14595</name>
</gene>
<keyword evidence="1" id="KW-1133">Transmembrane helix</keyword>
<name>A0ABX8N184_9PSED</name>
<keyword evidence="3" id="KW-1185">Reference proteome</keyword>
<dbReference type="RefSeq" id="WP_217838806.1">
    <property type="nucleotide sequence ID" value="NZ_CP077076.1"/>
</dbReference>
<dbReference type="EMBL" id="CP077076">
    <property type="protein sequence ID" value="QXH49182.1"/>
    <property type="molecule type" value="Genomic_DNA"/>
</dbReference>
<reference evidence="2" key="1">
    <citation type="journal article" date="2021" name="Microorganisms">
        <title>The Ever-Expanding Pseudomonas Genus: Description of 43 New Species and Partition of the Pseudomonas putida Group.</title>
        <authorList>
            <person name="Girard L."/>
            <person name="Lood C."/>
            <person name="Hofte M."/>
            <person name="Vandamme P."/>
            <person name="Rokni-Zadeh H."/>
            <person name="van Noort V."/>
            <person name="Lavigne R."/>
            <person name="De Mot R."/>
        </authorList>
    </citation>
    <scope>NUCLEOTIDE SEQUENCE</scope>
    <source>
        <strain evidence="2">COW40</strain>
    </source>
</reference>